<dbReference type="GO" id="GO:0030288">
    <property type="term" value="C:outer membrane-bounded periplasmic space"/>
    <property type="evidence" value="ECO:0007669"/>
    <property type="project" value="TreeGrafter"/>
</dbReference>
<dbReference type="AlphaFoldDB" id="D7B0V5"/>
<organism evidence="7 8">
    <name type="scientific">Nocardiopsis dassonvillei (strain ATCC 23218 / DSM 43111 / CIP 107115 / JCM 7437 / KCTC 9190 / NBRC 14626 / NCTC 10488 / NRRL B-5397 / IMRU 509)</name>
    <name type="common">Actinomadura dassonvillei</name>
    <dbReference type="NCBI Taxonomy" id="446468"/>
    <lineage>
        <taxon>Bacteria</taxon>
        <taxon>Bacillati</taxon>
        <taxon>Actinomycetota</taxon>
        <taxon>Actinomycetes</taxon>
        <taxon>Streptosporangiales</taxon>
        <taxon>Nocardiopsidaceae</taxon>
        <taxon>Nocardiopsis</taxon>
    </lineage>
</organism>
<dbReference type="Gene3D" id="3.40.50.1980">
    <property type="entry name" value="Nitrogenase molybdenum iron protein domain"/>
    <property type="match status" value="2"/>
</dbReference>
<evidence type="ECO:0000259" key="6">
    <source>
        <dbReference type="PROSITE" id="PS50983"/>
    </source>
</evidence>
<dbReference type="HOGENOM" id="CLU_038034_1_1_11"/>
<dbReference type="KEGG" id="nda:Ndas_2930"/>
<feature type="domain" description="Fe/B12 periplasmic-binding" evidence="6">
    <location>
        <begin position="84"/>
        <end position="360"/>
    </location>
</feature>
<dbReference type="eggNOG" id="COG0614">
    <property type="taxonomic scope" value="Bacteria"/>
</dbReference>
<evidence type="ECO:0000256" key="5">
    <source>
        <dbReference type="SAM" id="MobiDB-lite"/>
    </source>
</evidence>
<sequence>MRGNGPPEHGAATPHDEESSVSMASTLRRVSGIAFTTLLAVGLTSCGSAEESTGESGGDTAGGQFPVSIDSALGTAEIPEQPERVVTLGQGSAETAIALGVVPVGVESYEWGSDDTGYLPWIHEAVTEAGEELPTQFTGADDIDFEAIIELEPDVILAPWSGVTQEQYDILSDIAPTVAYPELPWSTDWDQQIEIIGEALGQPEEAQGLIQDIETQFDEAAAANEQFADLTFSYVYTDGPGTLGVFLPDEQRVAMVRGLGLTVDPVVETFPETEGTDSAIIGLENADQLSGSDLLFTFYSDPETRAEIEAQELYAAIPAVESGAVVASEDNSFVTASSIINPLTVPWVIDRYVPMIEEAVQNIES</sequence>
<accession>D7B0V5</accession>
<dbReference type="Pfam" id="PF01497">
    <property type="entry name" value="Peripla_BP_2"/>
    <property type="match status" value="1"/>
</dbReference>
<evidence type="ECO:0000256" key="4">
    <source>
        <dbReference type="ARBA" id="ARBA00022729"/>
    </source>
</evidence>
<proteinExistence type="inferred from homology"/>
<dbReference type="InterPro" id="IPR002491">
    <property type="entry name" value="ABC_transptr_periplasmic_BD"/>
</dbReference>
<dbReference type="SUPFAM" id="SSF53807">
    <property type="entry name" value="Helical backbone' metal receptor"/>
    <property type="match status" value="1"/>
</dbReference>
<evidence type="ECO:0000256" key="1">
    <source>
        <dbReference type="ARBA" id="ARBA00004196"/>
    </source>
</evidence>
<evidence type="ECO:0000256" key="2">
    <source>
        <dbReference type="ARBA" id="ARBA00008814"/>
    </source>
</evidence>
<evidence type="ECO:0000313" key="7">
    <source>
        <dbReference type="EMBL" id="ADH68340.1"/>
    </source>
</evidence>
<dbReference type="PROSITE" id="PS50983">
    <property type="entry name" value="FE_B12_PBP"/>
    <property type="match status" value="1"/>
</dbReference>
<dbReference type="CDD" id="cd01146">
    <property type="entry name" value="FhuD"/>
    <property type="match status" value="1"/>
</dbReference>
<comment type="similarity">
    <text evidence="2">Belongs to the bacterial solute-binding protein 8 family.</text>
</comment>
<evidence type="ECO:0000256" key="3">
    <source>
        <dbReference type="ARBA" id="ARBA00022448"/>
    </source>
</evidence>
<evidence type="ECO:0000313" key="8">
    <source>
        <dbReference type="Proteomes" id="UP000002219"/>
    </source>
</evidence>
<reference evidence="7 8" key="1">
    <citation type="journal article" date="2010" name="Stand. Genomic Sci.">
        <title>Complete genome sequence of Nocardiopsis dassonvillei type strain (IMRU 509).</title>
        <authorList>
            <person name="Sun H."/>
            <person name="Lapidus A."/>
            <person name="Nolan M."/>
            <person name="Lucas S."/>
            <person name="Del Rio T.G."/>
            <person name="Tice H."/>
            <person name="Cheng J.F."/>
            <person name="Tapia R."/>
            <person name="Han C."/>
            <person name="Goodwin L."/>
            <person name="Pitluck S."/>
            <person name="Pagani I."/>
            <person name="Ivanova N."/>
            <person name="Mavromatis K."/>
            <person name="Mikhailova N."/>
            <person name="Pati A."/>
            <person name="Chen A."/>
            <person name="Palaniappan K."/>
            <person name="Land M."/>
            <person name="Hauser L."/>
            <person name="Chang Y.J."/>
            <person name="Jeffries C.D."/>
            <person name="Djao O.D."/>
            <person name="Rohde M."/>
            <person name="Sikorski J."/>
            <person name="Goker M."/>
            <person name="Woyke T."/>
            <person name="Bristow J."/>
            <person name="Eisen J.A."/>
            <person name="Markowitz V."/>
            <person name="Hugenholtz P."/>
            <person name="Kyrpides N.C."/>
            <person name="Klenk H.P."/>
        </authorList>
    </citation>
    <scope>NUCLEOTIDE SEQUENCE [LARGE SCALE GENOMIC DNA]</scope>
    <source>
        <strain evidence="8">ATCC 23218 / DSM 43111 / CIP 107115 / JCM 7437 / KCTC 9190 / NBRC 14626 / NCTC 10488 / NRRL B-5397 / IMRU 509</strain>
    </source>
</reference>
<dbReference type="Proteomes" id="UP000002219">
    <property type="component" value="Chromosome 1"/>
</dbReference>
<dbReference type="GO" id="GO:1901678">
    <property type="term" value="P:iron coordination entity transport"/>
    <property type="evidence" value="ECO:0007669"/>
    <property type="project" value="UniProtKB-ARBA"/>
</dbReference>
<comment type="subcellular location">
    <subcellularLocation>
        <location evidence="1">Cell envelope</location>
    </subcellularLocation>
</comment>
<protein>
    <submittedName>
        <fullName evidence="7">Periplasmic binding protein</fullName>
    </submittedName>
</protein>
<keyword evidence="3" id="KW-0813">Transport</keyword>
<keyword evidence="8" id="KW-1185">Reference proteome</keyword>
<dbReference type="STRING" id="446468.Ndas_2930"/>
<dbReference type="InterPro" id="IPR051313">
    <property type="entry name" value="Bact_iron-sidero_bind"/>
</dbReference>
<feature type="region of interest" description="Disordered" evidence="5">
    <location>
        <begin position="1"/>
        <end position="24"/>
    </location>
</feature>
<dbReference type="PANTHER" id="PTHR30532">
    <property type="entry name" value="IRON III DICITRATE-BINDING PERIPLASMIC PROTEIN"/>
    <property type="match status" value="1"/>
</dbReference>
<gene>
    <name evidence="7" type="ordered locus">Ndas_2930</name>
</gene>
<dbReference type="PANTHER" id="PTHR30532:SF28">
    <property type="entry name" value="PETROBACTIN-BINDING PROTEIN YCLQ"/>
    <property type="match status" value="1"/>
</dbReference>
<name>D7B0V5_NOCDD</name>
<keyword evidence="4" id="KW-0732">Signal</keyword>
<dbReference type="EMBL" id="CP002040">
    <property type="protein sequence ID" value="ADH68340.1"/>
    <property type="molecule type" value="Genomic_DNA"/>
</dbReference>